<gene>
    <name evidence="9" type="primary">ccmA</name>
    <name evidence="9" type="ORF">LHGZ1_2146</name>
</gene>
<evidence type="ECO:0000256" key="2">
    <source>
        <dbReference type="ARBA" id="ARBA00022475"/>
    </source>
</evidence>
<keyword evidence="6" id="KW-1278">Translocase</keyword>
<keyword evidence="5 9" id="KW-0067">ATP-binding</keyword>
<dbReference type="EMBL" id="CP022115">
    <property type="protein sequence ID" value="ASJ24977.1"/>
    <property type="molecule type" value="Genomic_DNA"/>
</dbReference>
<dbReference type="PANTHER" id="PTHR43499:SF1">
    <property type="entry name" value="ABC TRANSPORTER I FAMILY MEMBER 1"/>
    <property type="match status" value="1"/>
</dbReference>
<keyword evidence="4" id="KW-0201">Cytochrome c-type biogenesis</keyword>
<dbReference type="Proteomes" id="UP000197424">
    <property type="component" value="Chromosome"/>
</dbReference>
<keyword evidence="2" id="KW-1003">Cell membrane</keyword>
<evidence type="ECO:0000313" key="10">
    <source>
        <dbReference type="Proteomes" id="UP000197424"/>
    </source>
</evidence>
<name>A0A248LJP6_9NEIS</name>
<dbReference type="SUPFAM" id="SSF52540">
    <property type="entry name" value="P-loop containing nucleoside triphosphate hydrolases"/>
    <property type="match status" value="1"/>
</dbReference>
<evidence type="ECO:0000256" key="4">
    <source>
        <dbReference type="ARBA" id="ARBA00022748"/>
    </source>
</evidence>
<dbReference type="GO" id="GO:0016887">
    <property type="term" value="F:ATP hydrolysis activity"/>
    <property type="evidence" value="ECO:0007669"/>
    <property type="project" value="InterPro"/>
</dbReference>
<dbReference type="SMART" id="SM00382">
    <property type="entry name" value="AAA"/>
    <property type="match status" value="1"/>
</dbReference>
<dbReference type="NCBIfam" id="NF010061">
    <property type="entry name" value="PRK13538.1"/>
    <property type="match status" value="1"/>
</dbReference>
<evidence type="ECO:0000256" key="3">
    <source>
        <dbReference type="ARBA" id="ARBA00022741"/>
    </source>
</evidence>
<protein>
    <submittedName>
        <fullName evidence="9">Cytochrome c biogenesis ATP-binding export protein CcmA</fullName>
    </submittedName>
</protein>
<evidence type="ECO:0000256" key="1">
    <source>
        <dbReference type="ARBA" id="ARBA00022448"/>
    </source>
</evidence>
<dbReference type="GO" id="GO:0005524">
    <property type="term" value="F:ATP binding"/>
    <property type="evidence" value="ECO:0007669"/>
    <property type="project" value="UniProtKB-KW"/>
</dbReference>
<dbReference type="InterPro" id="IPR027417">
    <property type="entry name" value="P-loop_NTPase"/>
</dbReference>
<keyword evidence="3" id="KW-0547">Nucleotide-binding</keyword>
<keyword evidence="1" id="KW-0813">Transport</keyword>
<dbReference type="OrthoDB" id="9800654at2"/>
<dbReference type="PROSITE" id="PS50893">
    <property type="entry name" value="ABC_TRANSPORTER_2"/>
    <property type="match status" value="1"/>
</dbReference>
<keyword evidence="7" id="KW-0472">Membrane</keyword>
<reference evidence="10" key="1">
    <citation type="submission" date="2017-06" db="EMBL/GenBank/DDBJ databases">
        <title>Whole genome sequence of Laribacter hongkongensis LHGZ1.</title>
        <authorList>
            <person name="Chen D."/>
            <person name="Wu H."/>
            <person name="Chen J."/>
        </authorList>
    </citation>
    <scope>NUCLEOTIDE SEQUENCE [LARGE SCALE GENOMIC DNA]</scope>
    <source>
        <strain evidence="10">LHGZ1</strain>
    </source>
</reference>
<dbReference type="InterPro" id="IPR003439">
    <property type="entry name" value="ABC_transporter-like_ATP-bd"/>
</dbReference>
<dbReference type="PANTHER" id="PTHR43499">
    <property type="entry name" value="ABC TRANSPORTER I FAMILY MEMBER 1"/>
    <property type="match status" value="1"/>
</dbReference>
<evidence type="ECO:0000256" key="5">
    <source>
        <dbReference type="ARBA" id="ARBA00022840"/>
    </source>
</evidence>
<evidence type="ECO:0000259" key="8">
    <source>
        <dbReference type="PROSITE" id="PS50893"/>
    </source>
</evidence>
<feature type="domain" description="ABC transporter" evidence="8">
    <location>
        <begin position="2"/>
        <end position="201"/>
    </location>
</feature>
<dbReference type="InterPro" id="IPR005895">
    <property type="entry name" value="ABC_transptr_haem_export_CcmA"/>
</dbReference>
<evidence type="ECO:0000256" key="6">
    <source>
        <dbReference type="ARBA" id="ARBA00022967"/>
    </source>
</evidence>
<sequence>MLAIQHLTCRKGSRTLFSDLSFRVGAGEVLHVRGDNGCGKTSLLRLLAGFARPDAGTILRDDRPLDARHRQTLGWLGPQAALKDDLTVLENLRLQVSLAGCQPADTLLASLLQGWELASQAGLPARALSQGQRKRLAFAALEAMQRPLWLLDEPFNALDTRGCQQVWHAISTHAAAGGCVVMTHHAELPGQGMRELRLGERR</sequence>
<dbReference type="NCBIfam" id="TIGR01189">
    <property type="entry name" value="ccmA"/>
    <property type="match status" value="1"/>
</dbReference>
<dbReference type="AlphaFoldDB" id="A0A248LJP6"/>
<dbReference type="Gene3D" id="3.40.50.300">
    <property type="entry name" value="P-loop containing nucleotide triphosphate hydrolases"/>
    <property type="match status" value="1"/>
</dbReference>
<proteinExistence type="predicted"/>
<dbReference type="GO" id="GO:0017004">
    <property type="term" value="P:cytochrome complex assembly"/>
    <property type="evidence" value="ECO:0007669"/>
    <property type="project" value="UniProtKB-KW"/>
</dbReference>
<evidence type="ECO:0000256" key="7">
    <source>
        <dbReference type="ARBA" id="ARBA00023136"/>
    </source>
</evidence>
<dbReference type="Pfam" id="PF00005">
    <property type="entry name" value="ABC_tran"/>
    <property type="match status" value="1"/>
</dbReference>
<evidence type="ECO:0000313" key="9">
    <source>
        <dbReference type="EMBL" id="ASJ24977.1"/>
    </source>
</evidence>
<dbReference type="InterPro" id="IPR003593">
    <property type="entry name" value="AAA+_ATPase"/>
</dbReference>
<dbReference type="RefSeq" id="WP_088861033.1">
    <property type="nucleotide sequence ID" value="NZ_CP022115.1"/>
</dbReference>
<dbReference type="GO" id="GO:0022857">
    <property type="term" value="F:transmembrane transporter activity"/>
    <property type="evidence" value="ECO:0007669"/>
    <property type="project" value="InterPro"/>
</dbReference>
<accession>A0A248LJP6</accession>
<organism evidence="9 10">
    <name type="scientific">Laribacter hongkongensis</name>
    <dbReference type="NCBI Taxonomy" id="168471"/>
    <lineage>
        <taxon>Bacteria</taxon>
        <taxon>Pseudomonadati</taxon>
        <taxon>Pseudomonadota</taxon>
        <taxon>Betaproteobacteria</taxon>
        <taxon>Neisseriales</taxon>
        <taxon>Aquaspirillaceae</taxon>
        <taxon>Laribacter</taxon>
    </lineage>
</organism>